<name>A0A975A1U5_9BACT</name>
<feature type="transmembrane region" description="Helical" evidence="6">
    <location>
        <begin position="114"/>
        <end position="133"/>
    </location>
</feature>
<dbReference type="RefSeq" id="WP_205723104.1">
    <property type="nucleotide sequence ID" value="NZ_CP070608.1"/>
</dbReference>
<reference evidence="7" key="1">
    <citation type="submission" date="2021-02" db="EMBL/GenBank/DDBJ databases">
        <title>Fulvivirga sp. S481 isolated from sea water.</title>
        <authorList>
            <person name="Bae S.S."/>
            <person name="Baek K."/>
        </authorList>
    </citation>
    <scope>NUCLEOTIDE SEQUENCE</scope>
    <source>
        <strain evidence="7">S481</strain>
    </source>
</reference>
<feature type="transmembrane region" description="Helical" evidence="6">
    <location>
        <begin position="43"/>
        <end position="63"/>
    </location>
</feature>
<feature type="transmembrane region" description="Helical" evidence="6">
    <location>
        <begin position="75"/>
        <end position="93"/>
    </location>
</feature>
<comment type="subcellular location">
    <subcellularLocation>
        <location evidence="1">Cell membrane</location>
        <topology evidence="1">Multi-pass membrane protein</topology>
    </subcellularLocation>
</comment>
<dbReference type="AlphaFoldDB" id="A0A975A1U5"/>
<keyword evidence="5 6" id="KW-0472">Membrane</keyword>
<sequence length="203" mass="22673">MITVFLFAFLFSFIGSIPPGAINISVLQLAIENKSRAAIRFSLASAIIEFPYVIIAVIFSDWLLSTEIVMNNIKLLSTSVILLLAFINTYQYFKNDTPKPLTNKGGFRRGMIVSIFNPLAIPFWVGITAYLSNQGWMSIDNNSQLLTYALGVSAGTFALLFALINFSTRINLEIKNQKLTKLIPAVVFFILGFYGIWQLLIDV</sequence>
<organism evidence="7 8">
    <name type="scientific">Fulvivirga lutea</name>
    <dbReference type="NCBI Taxonomy" id="2810512"/>
    <lineage>
        <taxon>Bacteria</taxon>
        <taxon>Pseudomonadati</taxon>
        <taxon>Bacteroidota</taxon>
        <taxon>Cytophagia</taxon>
        <taxon>Cytophagales</taxon>
        <taxon>Fulvivirgaceae</taxon>
        <taxon>Fulvivirga</taxon>
    </lineage>
</organism>
<evidence type="ECO:0000256" key="3">
    <source>
        <dbReference type="ARBA" id="ARBA00022692"/>
    </source>
</evidence>
<dbReference type="GO" id="GO:0006865">
    <property type="term" value="P:amino acid transport"/>
    <property type="evidence" value="ECO:0007669"/>
    <property type="project" value="InterPro"/>
</dbReference>
<keyword evidence="4 6" id="KW-1133">Transmembrane helix</keyword>
<proteinExistence type="predicted"/>
<dbReference type="EMBL" id="CP070608">
    <property type="protein sequence ID" value="QSE98590.1"/>
    <property type="molecule type" value="Genomic_DNA"/>
</dbReference>
<dbReference type="InterPro" id="IPR001123">
    <property type="entry name" value="LeuE-type"/>
</dbReference>
<evidence type="ECO:0000256" key="2">
    <source>
        <dbReference type="ARBA" id="ARBA00022475"/>
    </source>
</evidence>
<evidence type="ECO:0000256" key="1">
    <source>
        <dbReference type="ARBA" id="ARBA00004651"/>
    </source>
</evidence>
<dbReference type="GO" id="GO:0005886">
    <property type="term" value="C:plasma membrane"/>
    <property type="evidence" value="ECO:0007669"/>
    <property type="project" value="UniProtKB-SubCell"/>
</dbReference>
<protein>
    <submittedName>
        <fullName evidence="7">LysE family transporter</fullName>
    </submittedName>
</protein>
<evidence type="ECO:0000256" key="6">
    <source>
        <dbReference type="SAM" id="Phobius"/>
    </source>
</evidence>
<dbReference type="Pfam" id="PF01810">
    <property type="entry name" value="LysE"/>
    <property type="match status" value="1"/>
</dbReference>
<accession>A0A975A1U5</accession>
<evidence type="ECO:0000313" key="8">
    <source>
        <dbReference type="Proteomes" id="UP000662783"/>
    </source>
</evidence>
<gene>
    <name evidence="7" type="ORF">JR347_05790</name>
</gene>
<feature type="transmembrane region" description="Helical" evidence="6">
    <location>
        <begin position="179"/>
        <end position="200"/>
    </location>
</feature>
<dbReference type="KEGG" id="fuv:JR347_05790"/>
<feature type="transmembrane region" description="Helical" evidence="6">
    <location>
        <begin position="145"/>
        <end position="167"/>
    </location>
</feature>
<keyword evidence="2" id="KW-1003">Cell membrane</keyword>
<feature type="transmembrane region" description="Helical" evidence="6">
    <location>
        <begin position="6"/>
        <end position="31"/>
    </location>
</feature>
<keyword evidence="3 6" id="KW-0812">Transmembrane</keyword>
<dbReference type="Proteomes" id="UP000662783">
    <property type="component" value="Chromosome"/>
</dbReference>
<evidence type="ECO:0000256" key="4">
    <source>
        <dbReference type="ARBA" id="ARBA00022989"/>
    </source>
</evidence>
<evidence type="ECO:0000313" key="7">
    <source>
        <dbReference type="EMBL" id="QSE98590.1"/>
    </source>
</evidence>
<evidence type="ECO:0000256" key="5">
    <source>
        <dbReference type="ARBA" id="ARBA00023136"/>
    </source>
</evidence>
<keyword evidence="8" id="KW-1185">Reference proteome</keyword>